<reference evidence="1" key="1">
    <citation type="journal article" date="2019" name="bioRxiv">
        <title>The Genome of the Zebra Mussel, Dreissena polymorpha: A Resource for Invasive Species Research.</title>
        <authorList>
            <person name="McCartney M.A."/>
            <person name="Auch B."/>
            <person name="Kono T."/>
            <person name="Mallez S."/>
            <person name="Zhang Y."/>
            <person name="Obille A."/>
            <person name="Becker A."/>
            <person name="Abrahante J.E."/>
            <person name="Garbe J."/>
            <person name="Badalamenti J.P."/>
            <person name="Herman A."/>
            <person name="Mangelson H."/>
            <person name="Liachko I."/>
            <person name="Sullivan S."/>
            <person name="Sone E.D."/>
            <person name="Koren S."/>
            <person name="Silverstein K.A.T."/>
            <person name="Beckman K.B."/>
            <person name="Gohl D.M."/>
        </authorList>
    </citation>
    <scope>NUCLEOTIDE SEQUENCE</scope>
    <source>
        <strain evidence="1">Duluth1</strain>
        <tissue evidence="1">Whole animal</tissue>
    </source>
</reference>
<keyword evidence="2" id="KW-1185">Reference proteome</keyword>
<reference evidence="1" key="2">
    <citation type="submission" date="2020-11" db="EMBL/GenBank/DDBJ databases">
        <authorList>
            <person name="McCartney M.A."/>
            <person name="Auch B."/>
            <person name="Kono T."/>
            <person name="Mallez S."/>
            <person name="Becker A."/>
            <person name="Gohl D.M."/>
            <person name="Silverstein K.A.T."/>
            <person name="Koren S."/>
            <person name="Bechman K.B."/>
            <person name="Herman A."/>
            <person name="Abrahante J.E."/>
            <person name="Garbe J."/>
        </authorList>
    </citation>
    <scope>NUCLEOTIDE SEQUENCE</scope>
    <source>
        <strain evidence="1">Duluth1</strain>
        <tissue evidence="1">Whole animal</tissue>
    </source>
</reference>
<proteinExistence type="predicted"/>
<accession>A0A9D4LK53</accession>
<sequence>MEFVILVHKETNVCRQNQFVKFSADEPEIVTLRASRNAVHRPECILKDPAFRFSRATRPDIVPAVGLIPSRQTYLYKSVRPASRTLYAQDQTQMYELAKQAVFEGKKVVTKYTSSKLTSLFYYDMVMYKRT</sequence>
<evidence type="ECO:0000313" key="2">
    <source>
        <dbReference type="Proteomes" id="UP000828390"/>
    </source>
</evidence>
<organism evidence="1 2">
    <name type="scientific">Dreissena polymorpha</name>
    <name type="common">Zebra mussel</name>
    <name type="synonym">Mytilus polymorpha</name>
    <dbReference type="NCBI Taxonomy" id="45954"/>
    <lineage>
        <taxon>Eukaryota</taxon>
        <taxon>Metazoa</taxon>
        <taxon>Spiralia</taxon>
        <taxon>Lophotrochozoa</taxon>
        <taxon>Mollusca</taxon>
        <taxon>Bivalvia</taxon>
        <taxon>Autobranchia</taxon>
        <taxon>Heteroconchia</taxon>
        <taxon>Euheterodonta</taxon>
        <taxon>Imparidentia</taxon>
        <taxon>Neoheterodontei</taxon>
        <taxon>Myida</taxon>
        <taxon>Dreissenoidea</taxon>
        <taxon>Dreissenidae</taxon>
        <taxon>Dreissena</taxon>
    </lineage>
</organism>
<gene>
    <name evidence="1" type="ORF">DPMN_101859</name>
</gene>
<dbReference type="Proteomes" id="UP000828390">
    <property type="component" value="Unassembled WGS sequence"/>
</dbReference>
<dbReference type="AlphaFoldDB" id="A0A9D4LK53"/>
<evidence type="ECO:0000313" key="1">
    <source>
        <dbReference type="EMBL" id="KAH3859143.1"/>
    </source>
</evidence>
<protein>
    <submittedName>
        <fullName evidence="1">Uncharacterized protein</fullName>
    </submittedName>
</protein>
<comment type="caution">
    <text evidence="1">The sequence shown here is derived from an EMBL/GenBank/DDBJ whole genome shotgun (WGS) entry which is preliminary data.</text>
</comment>
<name>A0A9D4LK53_DREPO</name>
<dbReference type="EMBL" id="JAIWYP010000003">
    <property type="protein sequence ID" value="KAH3859143.1"/>
    <property type="molecule type" value="Genomic_DNA"/>
</dbReference>